<dbReference type="GeneID" id="20246587"/>
<evidence type="ECO:0000256" key="2">
    <source>
        <dbReference type="ARBA" id="ARBA00022645"/>
    </source>
</evidence>
<feature type="binding site" evidence="16">
    <location>
        <position position="505"/>
    </location>
    <ligand>
        <name>chloride</name>
        <dbReference type="ChEBI" id="CHEBI:17996"/>
        <label>1</label>
    </ligand>
</feature>
<dbReference type="PANTHER" id="PTHR10514">
    <property type="entry name" value="ANGIOTENSIN-CONVERTING ENZYME"/>
    <property type="match status" value="1"/>
</dbReference>
<feature type="glycosylation site" description="N-linked (GlcNAc...) asparagine" evidence="14">
    <location>
        <position position="55"/>
    </location>
</feature>
<feature type="disulfide bond" evidence="18 20">
    <location>
        <begin position="335"/>
        <end position="353"/>
    </location>
</feature>
<feature type="active site" description="Proton donor 1" evidence="13">
    <location>
        <position position="496"/>
    </location>
</feature>
<dbReference type="HOGENOM" id="CLU_014364_3_3_1"/>
<dbReference type="Proteomes" id="UP000030746">
    <property type="component" value="Unassembled WGS sequence"/>
</dbReference>
<feature type="binding site" evidence="17">
    <location>
        <position position="366"/>
    </location>
    <ligand>
        <name>Zn(2+)</name>
        <dbReference type="ChEBI" id="CHEBI:29105"/>
        <label>1</label>
        <note>catalytic</note>
    </ligand>
</feature>
<feature type="binding site" evidence="19">
    <location>
        <position position="366"/>
    </location>
    <ligand>
        <name>Zn(2+)</name>
        <dbReference type="ChEBI" id="CHEBI:29105"/>
        <label>2</label>
        <note>catalytic</note>
    </ligand>
</feature>
<keyword evidence="25" id="KW-1185">Reference proteome</keyword>
<dbReference type="PANTHER" id="PTHR10514:SF27">
    <property type="entry name" value="ANGIOTENSIN-CONVERTING ENZYME"/>
    <property type="match status" value="1"/>
</dbReference>
<feature type="active site" description="Proton acceptor 2" evidence="15">
    <location>
        <position position="367"/>
    </location>
</feature>
<dbReference type="GO" id="GO:0008241">
    <property type="term" value="F:peptidyl-dipeptidase activity"/>
    <property type="evidence" value="ECO:0007669"/>
    <property type="project" value="UniProtKB-EC"/>
</dbReference>
<dbReference type="OMA" id="VYYHNYM"/>
<keyword evidence="9 18" id="KW-1015">Disulfide bond</keyword>
<dbReference type="PROSITE" id="PS52011">
    <property type="entry name" value="PEPTIDASE_M2"/>
    <property type="match status" value="1"/>
</dbReference>
<feature type="binding site" evidence="17">
    <location>
        <position position="370"/>
    </location>
    <ligand>
        <name>Zn(2+)</name>
        <dbReference type="ChEBI" id="CHEBI:29105"/>
        <label>1</label>
        <note>catalytic</note>
    </ligand>
</feature>
<dbReference type="Pfam" id="PF01401">
    <property type="entry name" value="Peptidase_M2"/>
    <property type="match status" value="1"/>
</dbReference>
<dbReference type="InterPro" id="IPR001548">
    <property type="entry name" value="Peptidase_M2"/>
</dbReference>
<evidence type="ECO:0000256" key="11">
    <source>
        <dbReference type="ARBA" id="ARBA00036868"/>
    </source>
</evidence>
<proteinExistence type="inferred from homology"/>
<feature type="active site" description="Proton donor 2" evidence="15">
    <location>
        <position position="496"/>
    </location>
</feature>
<dbReference type="AlphaFoldDB" id="V4BYI0"/>
<evidence type="ECO:0000256" key="22">
    <source>
        <dbReference type="SAM" id="Phobius"/>
    </source>
</evidence>
<dbReference type="RefSeq" id="XP_009055046.1">
    <property type="nucleotide sequence ID" value="XM_009056798.1"/>
</dbReference>
<keyword evidence="22" id="KW-1133">Transmembrane helix</keyword>
<dbReference type="FunFam" id="1.10.1370.30:FF:000004">
    <property type="entry name" value="Angiotensin-converting enzyme"/>
    <property type="match status" value="1"/>
</dbReference>
<keyword evidence="7 17" id="KW-0862">Zinc</keyword>
<accession>V4BYI0</accession>
<feature type="disulfide bond" evidence="18">
    <location>
        <begin position="521"/>
        <end position="533"/>
    </location>
</feature>
<evidence type="ECO:0000256" key="7">
    <source>
        <dbReference type="ARBA" id="ARBA00022833"/>
    </source>
</evidence>
<evidence type="ECO:0000256" key="21">
    <source>
        <dbReference type="RuleBase" id="RU361144"/>
    </source>
</evidence>
<organism evidence="24 25">
    <name type="scientific">Lottia gigantea</name>
    <name type="common">Giant owl limpet</name>
    <dbReference type="NCBI Taxonomy" id="225164"/>
    <lineage>
        <taxon>Eukaryota</taxon>
        <taxon>Metazoa</taxon>
        <taxon>Spiralia</taxon>
        <taxon>Lophotrochozoa</taxon>
        <taxon>Mollusca</taxon>
        <taxon>Gastropoda</taxon>
        <taxon>Patellogastropoda</taxon>
        <taxon>Lottioidea</taxon>
        <taxon>Lottiidae</taxon>
        <taxon>Lottia</taxon>
    </lineage>
</organism>
<gene>
    <name evidence="24" type="ORF">LOTGIDRAFT_215695</name>
</gene>
<keyword evidence="6 21" id="KW-0378">Hydrolase</keyword>
<feature type="binding site" evidence="16">
    <location>
        <position position="209"/>
    </location>
    <ligand>
        <name>chloride</name>
        <dbReference type="ChEBI" id="CHEBI:17996"/>
        <label>1</label>
    </ligand>
</feature>
<keyword evidence="8 21" id="KW-0482">Metalloprotease</keyword>
<reference evidence="24 25" key="1">
    <citation type="journal article" date="2013" name="Nature">
        <title>Insights into bilaterian evolution from three spiralian genomes.</title>
        <authorList>
            <person name="Simakov O."/>
            <person name="Marletaz F."/>
            <person name="Cho S.J."/>
            <person name="Edsinger-Gonzales E."/>
            <person name="Havlak P."/>
            <person name="Hellsten U."/>
            <person name="Kuo D.H."/>
            <person name="Larsson T."/>
            <person name="Lv J."/>
            <person name="Arendt D."/>
            <person name="Savage R."/>
            <person name="Osoegawa K."/>
            <person name="de Jong P."/>
            <person name="Grimwood J."/>
            <person name="Chapman J.A."/>
            <person name="Shapiro H."/>
            <person name="Aerts A."/>
            <person name="Otillar R.P."/>
            <person name="Terry A.Y."/>
            <person name="Boore J.L."/>
            <person name="Grigoriev I.V."/>
            <person name="Lindberg D.R."/>
            <person name="Seaver E.C."/>
            <person name="Weisblat D.A."/>
            <person name="Putnam N.H."/>
            <person name="Rokhsar D.S."/>
        </authorList>
    </citation>
    <scope>NUCLEOTIDE SEQUENCE [LARGE SCALE GENOMIC DNA]</scope>
</reference>
<comment type="similarity">
    <text evidence="1 20 21">Belongs to the peptidase M2 family.</text>
</comment>
<evidence type="ECO:0000313" key="25">
    <source>
        <dbReference type="Proteomes" id="UP000030746"/>
    </source>
</evidence>
<dbReference type="KEGG" id="lgi:LOTGIDRAFT_215695"/>
<evidence type="ECO:0000256" key="1">
    <source>
        <dbReference type="ARBA" id="ARBA00008139"/>
    </source>
</evidence>
<evidence type="ECO:0000256" key="5">
    <source>
        <dbReference type="ARBA" id="ARBA00022729"/>
    </source>
</evidence>
<feature type="binding site" evidence="19">
    <location>
        <position position="394"/>
    </location>
    <ligand>
        <name>Zn(2+)</name>
        <dbReference type="ChEBI" id="CHEBI:29105"/>
        <label>2</label>
        <note>catalytic</note>
    </ligand>
</feature>
<evidence type="ECO:0000313" key="24">
    <source>
        <dbReference type="EMBL" id="ESO94199.1"/>
    </source>
</evidence>
<evidence type="ECO:0000256" key="23">
    <source>
        <dbReference type="SAM" id="SignalP"/>
    </source>
</evidence>
<keyword evidence="2 21" id="KW-0121">Carboxypeptidase</keyword>
<evidence type="ECO:0000256" key="13">
    <source>
        <dbReference type="PIRSR" id="PIRSR601548-1"/>
    </source>
</evidence>
<evidence type="ECO:0000256" key="18">
    <source>
        <dbReference type="PIRSR" id="PIRSR601548-4"/>
    </source>
</evidence>
<dbReference type="Gene3D" id="1.10.1370.30">
    <property type="match status" value="2"/>
</dbReference>
<dbReference type="EMBL" id="KB201847">
    <property type="protein sequence ID" value="ESO94199.1"/>
    <property type="molecule type" value="Genomic_DNA"/>
</dbReference>
<evidence type="ECO:0000256" key="6">
    <source>
        <dbReference type="ARBA" id="ARBA00022801"/>
    </source>
</evidence>
<evidence type="ECO:0000256" key="3">
    <source>
        <dbReference type="ARBA" id="ARBA00022670"/>
    </source>
</evidence>
<comment type="catalytic activity">
    <reaction evidence="11">
        <text>Release of a C-terminal dipeptide, oligopeptide-|-Xaa-Yaa, when Xaa is not Pro, and Yaa is neither Asp nor Glu. Thus, conversion of angiotensin I to angiotensin II, with increase in vasoconstrictor activity, but no action on angiotensin II.</text>
        <dbReference type="EC" id="3.4.15.1"/>
    </reaction>
</comment>
<dbReference type="GO" id="GO:0008237">
    <property type="term" value="F:metallopeptidase activity"/>
    <property type="evidence" value="ECO:0007669"/>
    <property type="project" value="UniProtKB-KW"/>
</dbReference>
<evidence type="ECO:0000256" key="14">
    <source>
        <dbReference type="PIRSR" id="PIRSR601548-10"/>
    </source>
</evidence>
<dbReference type="GO" id="GO:0004180">
    <property type="term" value="F:carboxypeptidase activity"/>
    <property type="evidence" value="ECO:0007669"/>
    <property type="project" value="UniProtKB-KW"/>
</dbReference>
<dbReference type="CTD" id="20246587"/>
<evidence type="ECO:0000256" key="17">
    <source>
        <dbReference type="PIRSR" id="PIRSR601548-3"/>
    </source>
</evidence>
<evidence type="ECO:0000256" key="16">
    <source>
        <dbReference type="PIRSR" id="PIRSR601548-2"/>
    </source>
</evidence>
<feature type="chain" id="PRO_5004717286" description="Angiotensin-converting enzyme" evidence="23">
    <location>
        <begin position="20"/>
        <end position="629"/>
    </location>
</feature>
<keyword evidence="4 17" id="KW-0479">Metal-binding</keyword>
<evidence type="ECO:0000256" key="8">
    <source>
        <dbReference type="ARBA" id="ARBA00023049"/>
    </source>
</evidence>
<protein>
    <recommendedName>
        <fullName evidence="12 21">Angiotensin-converting enzyme</fullName>
        <ecNumber evidence="21">3.4.-.-</ecNumber>
    </recommendedName>
</protein>
<evidence type="ECO:0000256" key="20">
    <source>
        <dbReference type="PROSITE-ProRule" id="PRU01355"/>
    </source>
</evidence>
<evidence type="ECO:0000256" key="12">
    <source>
        <dbReference type="ARBA" id="ARBA00039858"/>
    </source>
</evidence>
<evidence type="ECO:0000256" key="19">
    <source>
        <dbReference type="PIRSR" id="PIRSR601548-8"/>
    </source>
</evidence>
<dbReference type="MEROPS" id="M02.004"/>
<evidence type="ECO:0000256" key="9">
    <source>
        <dbReference type="ARBA" id="ARBA00023157"/>
    </source>
</evidence>
<dbReference type="EC" id="3.4.-.-" evidence="21"/>
<evidence type="ECO:0000256" key="4">
    <source>
        <dbReference type="ARBA" id="ARBA00022723"/>
    </source>
</evidence>
<dbReference type="GO" id="GO:0046872">
    <property type="term" value="F:metal ion binding"/>
    <property type="evidence" value="ECO:0007669"/>
    <property type="project" value="UniProtKB-KW"/>
</dbReference>
<keyword evidence="22" id="KW-0812">Transmembrane</keyword>
<dbReference type="SUPFAM" id="SSF55486">
    <property type="entry name" value="Metalloproteases ('zincins'), catalytic domain"/>
    <property type="match status" value="1"/>
</dbReference>
<dbReference type="GO" id="GO:0006508">
    <property type="term" value="P:proteolysis"/>
    <property type="evidence" value="ECO:0007669"/>
    <property type="project" value="UniProtKB-KW"/>
</dbReference>
<feature type="signal peptide" evidence="23">
    <location>
        <begin position="1"/>
        <end position="19"/>
    </location>
</feature>
<name>V4BYI0_LOTGI</name>
<feature type="active site" description="Proton acceptor 1" evidence="13">
    <location>
        <position position="367"/>
    </location>
</feature>
<comment type="caution">
    <text evidence="20">Lacks conserved residue(s) required for the propagation of feature annotation.</text>
</comment>
<dbReference type="OrthoDB" id="10029630at2759"/>
<keyword evidence="5 23" id="KW-0732">Signal</keyword>
<feature type="disulfide bond" evidence="18">
    <location>
        <begin position="137"/>
        <end position="143"/>
    </location>
</feature>
<keyword evidence="3 21" id="KW-0645">Protease</keyword>
<sequence>MFHKLLYLLVCSNISLCWTKSTDISRAKKFLREYDQQISSVYTAFVTAAWNFNTNITEHNRRIMVNRELASSMKEKELAHRANAEFDWQRVRDNDVVRQFKFLTDIGTAAMKNETKLKRLSDVKSEMSSIYSSAKVCLSDNQCYSLEPGLTRLLSKSRDYEMLLEAWVKWRDATGRHLKPLYSEFVELINEGFRDGGYNDAGDAWRSTYESETFEEDLERLFTQLKPLYYQLHAYVRRKLINIYGEKYFPSSGHIPAHLLGNMWSQTWNRIFDILKPYDIESVDVTATMKQQKYTPLKMFKVSDEFFESLGLEKVPQSFWDHSMIEKPKDREVVCHASAWNFYNNKDFRIKQCTDTTMQDLVTIHHEMGHIQYYLQYRNLPTIYQNGANPGFHEAVGDVLALSVSTPKHLKKIKLLKTAERSKEADINFLLSQSLSSVAFLPFGYLMDQWRWSVFSGETTPDNYNKKWWDLRCKYQGISPPVKRTEEDFDPGAKYHIPANTPYIRYFVSHILMFQFHKALCKEANETGPLHTCDIYQSKRAGKLLGDVLKLGSSKPWKNALELIVGSREIDAKPLMEYFKPLIDWLKEQNSNETIGWNEICPNCATINSSVFLSSIFAFLSFFISLLLC</sequence>
<comment type="cofactor">
    <cofactor evidence="21">
        <name>Zn(2+)</name>
        <dbReference type="ChEBI" id="CHEBI:29105"/>
    </cofactor>
    <text evidence="21">Binds 1 zinc ion per subunit.</text>
</comment>
<dbReference type="CDD" id="cd06461">
    <property type="entry name" value="M2_ACE"/>
    <property type="match status" value="1"/>
</dbReference>
<feature type="transmembrane region" description="Helical" evidence="22">
    <location>
        <begin position="611"/>
        <end position="628"/>
    </location>
</feature>
<dbReference type="GO" id="GO:0005886">
    <property type="term" value="C:plasma membrane"/>
    <property type="evidence" value="ECO:0007669"/>
    <property type="project" value="TreeGrafter"/>
</dbReference>
<dbReference type="PRINTS" id="PR00791">
    <property type="entry name" value="PEPDIPTASEA"/>
</dbReference>
<feature type="binding site" evidence="19">
    <location>
        <position position="370"/>
    </location>
    <ligand>
        <name>Zn(2+)</name>
        <dbReference type="ChEBI" id="CHEBI:29105"/>
        <label>2</label>
        <note>catalytic</note>
    </ligand>
</feature>
<feature type="binding site" evidence="17">
    <location>
        <position position="394"/>
    </location>
    <ligand>
        <name>Zn(2+)</name>
        <dbReference type="ChEBI" id="CHEBI:29105"/>
        <label>1</label>
        <note>catalytic</note>
    </ligand>
</feature>
<keyword evidence="10 14" id="KW-0325">Glycoprotein</keyword>
<evidence type="ECO:0000256" key="10">
    <source>
        <dbReference type="ARBA" id="ARBA00023180"/>
    </source>
</evidence>
<keyword evidence="22" id="KW-0472">Membrane</keyword>
<evidence type="ECO:0000256" key="15">
    <source>
        <dbReference type="PIRSR" id="PIRSR601548-11"/>
    </source>
</evidence>